<sequence>MILVTGATGHLGTAVIDQLLKHTSTENFVALARSEEKAKALKDKGVQVRIGDFDDPASLEKAFAGIDKLLLISTVAQNRGEQQKAVVEVAKKAGVQHIVYTGVSLKDLSTSAIKWLMASHFETEDAIKDSGLVYTFLRNALYTDVIPMYVGEHVFEAGIYLPAGDGKAPFALRREMGEAVANVLLQDGHENKTYEITGSELYSYTDVAQALSELSGKSVSYTNADPTEFTEKLKQFGVPEFAILLTAGFAEDQKNHQFEEVTNDLENLLGRKPLALKEALKEIYKL</sequence>
<dbReference type="CDD" id="cd05269">
    <property type="entry name" value="TMR_SDR_a"/>
    <property type="match status" value="1"/>
</dbReference>
<dbReference type="SUPFAM" id="SSF51735">
    <property type="entry name" value="NAD(P)-binding Rossmann-fold domains"/>
    <property type="match status" value="1"/>
</dbReference>
<dbReference type="PANTHER" id="PTHR47129:SF1">
    <property type="entry name" value="NMRA-LIKE DOMAIN-CONTAINING PROTEIN"/>
    <property type="match status" value="1"/>
</dbReference>
<feature type="domain" description="NmrA-like" evidence="1">
    <location>
        <begin position="2"/>
        <end position="259"/>
    </location>
</feature>
<evidence type="ECO:0000313" key="2">
    <source>
        <dbReference type="EMBL" id="SMO73958.1"/>
    </source>
</evidence>
<dbReference type="InterPro" id="IPR008030">
    <property type="entry name" value="NmrA-like"/>
</dbReference>
<dbReference type="RefSeq" id="WP_056095375.1">
    <property type="nucleotide sequence ID" value="NZ_CBCSJO010000006.1"/>
</dbReference>
<gene>
    <name evidence="2" type="ORF">SAMN06265348_106103</name>
</gene>
<proteinExistence type="predicted"/>
<dbReference type="Pfam" id="PF05368">
    <property type="entry name" value="NmrA"/>
    <property type="match status" value="1"/>
</dbReference>
<dbReference type="Gene3D" id="3.90.25.10">
    <property type="entry name" value="UDP-galactose 4-epimerase, domain 1"/>
    <property type="match status" value="1"/>
</dbReference>
<dbReference type="Gene3D" id="3.40.50.720">
    <property type="entry name" value="NAD(P)-binding Rossmann-like Domain"/>
    <property type="match status" value="1"/>
</dbReference>
<name>A0A521DQP8_9SPHI</name>
<dbReference type="EMBL" id="FXTN01000006">
    <property type="protein sequence ID" value="SMO73958.1"/>
    <property type="molecule type" value="Genomic_DNA"/>
</dbReference>
<dbReference type="Proteomes" id="UP000320300">
    <property type="component" value="Unassembled WGS sequence"/>
</dbReference>
<keyword evidence="3" id="KW-1185">Reference proteome</keyword>
<dbReference type="AlphaFoldDB" id="A0A521DQP8"/>
<reference evidence="2 3" key="1">
    <citation type="submission" date="2017-05" db="EMBL/GenBank/DDBJ databases">
        <authorList>
            <person name="Varghese N."/>
            <person name="Submissions S."/>
        </authorList>
    </citation>
    <scope>NUCLEOTIDE SEQUENCE [LARGE SCALE GENOMIC DNA]</scope>
    <source>
        <strain evidence="2 3">DSM 19036</strain>
    </source>
</reference>
<dbReference type="InterPro" id="IPR036291">
    <property type="entry name" value="NAD(P)-bd_dom_sf"/>
</dbReference>
<dbReference type="InterPro" id="IPR052718">
    <property type="entry name" value="NmrA-type_oxidoreductase"/>
</dbReference>
<dbReference type="OrthoDB" id="9780595at2"/>
<organism evidence="2 3">
    <name type="scientific">Pedobacter westerhofensis</name>
    <dbReference type="NCBI Taxonomy" id="425512"/>
    <lineage>
        <taxon>Bacteria</taxon>
        <taxon>Pseudomonadati</taxon>
        <taxon>Bacteroidota</taxon>
        <taxon>Sphingobacteriia</taxon>
        <taxon>Sphingobacteriales</taxon>
        <taxon>Sphingobacteriaceae</taxon>
        <taxon>Pedobacter</taxon>
    </lineage>
</organism>
<dbReference type="PANTHER" id="PTHR47129">
    <property type="entry name" value="QUINONE OXIDOREDUCTASE 2"/>
    <property type="match status" value="1"/>
</dbReference>
<evidence type="ECO:0000259" key="1">
    <source>
        <dbReference type="Pfam" id="PF05368"/>
    </source>
</evidence>
<evidence type="ECO:0000313" key="3">
    <source>
        <dbReference type="Proteomes" id="UP000320300"/>
    </source>
</evidence>
<accession>A0A521DQP8</accession>
<protein>
    <submittedName>
        <fullName evidence="2">NAD(P)H dehydrogenase (Quinone)</fullName>
    </submittedName>
</protein>